<feature type="region of interest" description="Disordered" evidence="1">
    <location>
        <begin position="43"/>
        <end position="63"/>
    </location>
</feature>
<proteinExistence type="predicted"/>
<evidence type="ECO:0000313" key="3">
    <source>
        <dbReference type="Proteomes" id="UP000762676"/>
    </source>
</evidence>
<comment type="caution">
    <text evidence="2">The sequence shown here is derived from an EMBL/GenBank/DDBJ whole genome shotgun (WGS) entry which is preliminary data.</text>
</comment>
<sequence>MTFCVSFMVASYLRLICMLKERDGGVARHIEISPNVCFTIHSNDEDHEKDSNDDDDDDDDDDDMFMVQVEENRNNDGVGKREREETDGNIAVFSFYFHHLWMRQCFSPSQVLMLLTVMLIVSNFAQVCLAAPTLNTDVTGVYAAIANFYQTLSKFYLGGLGNWGGNGK</sequence>
<dbReference type="Proteomes" id="UP000762676">
    <property type="component" value="Unassembled WGS sequence"/>
</dbReference>
<name>A0AAV4IPX0_9GAST</name>
<protein>
    <submittedName>
        <fullName evidence="2">Uncharacterized protein</fullName>
    </submittedName>
</protein>
<evidence type="ECO:0000256" key="1">
    <source>
        <dbReference type="SAM" id="MobiDB-lite"/>
    </source>
</evidence>
<dbReference type="EMBL" id="BMAT01006393">
    <property type="protein sequence ID" value="GFS11784.1"/>
    <property type="molecule type" value="Genomic_DNA"/>
</dbReference>
<gene>
    <name evidence="2" type="ORF">ElyMa_003094600</name>
</gene>
<keyword evidence="3" id="KW-1185">Reference proteome</keyword>
<accession>A0AAV4IPX0</accession>
<dbReference type="AlphaFoldDB" id="A0AAV4IPX0"/>
<feature type="compositionally biased region" description="Acidic residues" evidence="1">
    <location>
        <begin position="51"/>
        <end position="63"/>
    </location>
</feature>
<reference evidence="2 3" key="1">
    <citation type="journal article" date="2021" name="Elife">
        <title>Chloroplast acquisition without the gene transfer in kleptoplastic sea slugs, Plakobranchus ocellatus.</title>
        <authorList>
            <person name="Maeda T."/>
            <person name="Takahashi S."/>
            <person name="Yoshida T."/>
            <person name="Shimamura S."/>
            <person name="Takaki Y."/>
            <person name="Nagai Y."/>
            <person name="Toyoda A."/>
            <person name="Suzuki Y."/>
            <person name="Arimoto A."/>
            <person name="Ishii H."/>
            <person name="Satoh N."/>
            <person name="Nishiyama T."/>
            <person name="Hasebe M."/>
            <person name="Maruyama T."/>
            <person name="Minagawa J."/>
            <person name="Obokata J."/>
            <person name="Shigenobu S."/>
        </authorList>
    </citation>
    <scope>NUCLEOTIDE SEQUENCE [LARGE SCALE GENOMIC DNA]</scope>
</reference>
<evidence type="ECO:0000313" key="2">
    <source>
        <dbReference type="EMBL" id="GFS11784.1"/>
    </source>
</evidence>
<organism evidence="2 3">
    <name type="scientific">Elysia marginata</name>
    <dbReference type="NCBI Taxonomy" id="1093978"/>
    <lineage>
        <taxon>Eukaryota</taxon>
        <taxon>Metazoa</taxon>
        <taxon>Spiralia</taxon>
        <taxon>Lophotrochozoa</taxon>
        <taxon>Mollusca</taxon>
        <taxon>Gastropoda</taxon>
        <taxon>Heterobranchia</taxon>
        <taxon>Euthyneura</taxon>
        <taxon>Panpulmonata</taxon>
        <taxon>Sacoglossa</taxon>
        <taxon>Placobranchoidea</taxon>
        <taxon>Plakobranchidae</taxon>
        <taxon>Elysia</taxon>
    </lineage>
</organism>